<dbReference type="GO" id="GO:0015888">
    <property type="term" value="P:thiamine transport"/>
    <property type="evidence" value="ECO:0007669"/>
    <property type="project" value="InterPro"/>
</dbReference>
<reference evidence="3 4" key="1">
    <citation type="submission" date="2018-11" db="EMBL/GenBank/DDBJ databases">
        <title>Sequencing the genomes of 1000 actinobacteria strains.</title>
        <authorList>
            <person name="Klenk H.-P."/>
        </authorList>
    </citation>
    <scope>NUCLEOTIDE SEQUENCE [LARGE SCALE GENOMIC DNA]</scope>
    <source>
        <strain evidence="3 4">DSM 11294</strain>
    </source>
</reference>
<dbReference type="NCBIfam" id="TIGR01254">
    <property type="entry name" value="sfuA"/>
    <property type="match status" value="1"/>
</dbReference>
<keyword evidence="4" id="KW-1185">Reference proteome</keyword>
<feature type="region of interest" description="Disordered" evidence="2">
    <location>
        <begin position="33"/>
        <end position="65"/>
    </location>
</feature>
<dbReference type="EMBL" id="RKHK01000001">
    <property type="protein sequence ID" value="ROR72651.1"/>
    <property type="molecule type" value="Genomic_DNA"/>
</dbReference>
<dbReference type="PROSITE" id="PS51257">
    <property type="entry name" value="PROKAR_LIPOPROTEIN"/>
    <property type="match status" value="1"/>
</dbReference>
<dbReference type="OrthoDB" id="5412681at2"/>
<evidence type="ECO:0000256" key="2">
    <source>
        <dbReference type="SAM" id="MobiDB-lite"/>
    </source>
</evidence>
<dbReference type="GO" id="GO:0030288">
    <property type="term" value="C:outer membrane-bounded periplasmic space"/>
    <property type="evidence" value="ECO:0007669"/>
    <property type="project" value="TreeGrafter"/>
</dbReference>
<feature type="compositionally biased region" description="Acidic residues" evidence="2">
    <location>
        <begin position="37"/>
        <end position="61"/>
    </location>
</feature>
<keyword evidence="1" id="KW-0732">Signal</keyword>
<evidence type="ECO:0000256" key="1">
    <source>
        <dbReference type="ARBA" id="ARBA00022729"/>
    </source>
</evidence>
<dbReference type="GO" id="GO:0030975">
    <property type="term" value="F:thiamine binding"/>
    <property type="evidence" value="ECO:0007669"/>
    <property type="project" value="InterPro"/>
</dbReference>
<evidence type="ECO:0000313" key="4">
    <source>
        <dbReference type="Proteomes" id="UP000280668"/>
    </source>
</evidence>
<gene>
    <name evidence="3" type="ORF">EDD31_1009</name>
</gene>
<proteinExistence type="predicted"/>
<dbReference type="PANTHER" id="PTHR30006:SF2">
    <property type="entry name" value="ABC TRANSPORTER SUBSTRATE-BINDING PROTEIN"/>
    <property type="match status" value="1"/>
</dbReference>
<dbReference type="RefSeq" id="WP_123305152.1">
    <property type="nucleotide sequence ID" value="NZ_RKHK01000001.1"/>
</dbReference>
<dbReference type="GO" id="GO:0030976">
    <property type="term" value="F:thiamine pyrophosphate binding"/>
    <property type="evidence" value="ECO:0007669"/>
    <property type="project" value="TreeGrafter"/>
</dbReference>
<organism evidence="3 4">
    <name type="scientific">Bogoriella caseilytica</name>
    <dbReference type="NCBI Taxonomy" id="56055"/>
    <lineage>
        <taxon>Bacteria</taxon>
        <taxon>Bacillati</taxon>
        <taxon>Actinomycetota</taxon>
        <taxon>Actinomycetes</taxon>
        <taxon>Micrococcales</taxon>
        <taxon>Bogoriellaceae</taxon>
        <taxon>Bogoriella</taxon>
    </lineage>
</organism>
<dbReference type="SUPFAM" id="SSF53850">
    <property type="entry name" value="Periplasmic binding protein-like II"/>
    <property type="match status" value="1"/>
</dbReference>
<sequence>MNTSITRPPHHSARPLGRLAIAVGATLALVGCTLGGSDEESPDEDATTPEAAEEDADEDANDGAADGAANDVVRVVSHSSFSLFEGHPELLEAFEEETGYTVQIHEADAEVGAQLILTADSPLGDVAFGIDNAFAGRALEAGVFEPYTSPNLPAGAEDLVIAEELTPIDFGDVCLNVDLAWFEESELAVPTTFDDLVEPDYENLTVVTNAASSTPGLAMLLATVGHFGTDGWEGYWEDLTANGLLVADGWSQAYYEEFTAHGGDYPVVLSYASSPPYILDDDGEPTTAAMLETCFRQVEYAGVITGAENPEGAQAFIDFLLTIEAQEAIPETMFVFPVAEEAELPAEWAEHAEIAPAPHEVDYAEIEENRENWIDSWMEIVIG</sequence>
<dbReference type="AlphaFoldDB" id="A0A3N2BBL4"/>
<dbReference type="Proteomes" id="UP000280668">
    <property type="component" value="Unassembled WGS sequence"/>
</dbReference>
<protein>
    <submittedName>
        <fullName evidence="3">Thiamine transport system substrate-binding protein</fullName>
    </submittedName>
</protein>
<dbReference type="Gene3D" id="3.40.190.10">
    <property type="entry name" value="Periplasmic binding protein-like II"/>
    <property type="match status" value="2"/>
</dbReference>
<dbReference type="PANTHER" id="PTHR30006">
    <property type="entry name" value="THIAMINE-BINDING PERIPLASMIC PROTEIN-RELATED"/>
    <property type="match status" value="1"/>
</dbReference>
<dbReference type="Pfam" id="PF13343">
    <property type="entry name" value="SBP_bac_6"/>
    <property type="match status" value="1"/>
</dbReference>
<dbReference type="InterPro" id="IPR005948">
    <property type="entry name" value="ThiB-like"/>
</dbReference>
<evidence type="ECO:0000313" key="3">
    <source>
        <dbReference type="EMBL" id="ROR72651.1"/>
    </source>
</evidence>
<comment type="caution">
    <text evidence="3">The sequence shown here is derived from an EMBL/GenBank/DDBJ whole genome shotgun (WGS) entry which is preliminary data.</text>
</comment>
<accession>A0A3N2BBL4</accession>
<name>A0A3N2BBL4_9MICO</name>